<proteinExistence type="predicted"/>
<dbReference type="GO" id="GO:0071281">
    <property type="term" value="P:cellular response to iron ion"/>
    <property type="evidence" value="ECO:0007669"/>
    <property type="project" value="TreeGrafter"/>
</dbReference>
<reference evidence="3 4" key="1">
    <citation type="submission" date="2016-01" db="EMBL/GenBank/DDBJ databases">
        <title>High potential of lignocellulose degradation of a new Verrucomicrobia species.</title>
        <authorList>
            <person name="Wang Y."/>
            <person name="Shi Y."/>
            <person name="Qiu Z."/>
            <person name="Liu S."/>
            <person name="Yang H."/>
        </authorList>
    </citation>
    <scope>NUCLEOTIDE SEQUENCE [LARGE SCALE GENOMIC DNA]</scope>
    <source>
        <strain evidence="3 4">TSB47</strain>
    </source>
</reference>
<accession>A0A178IIJ9</accession>
<evidence type="ECO:0000259" key="2">
    <source>
        <dbReference type="PROSITE" id="PS50983"/>
    </source>
</evidence>
<dbReference type="NCBIfam" id="NF038402">
    <property type="entry name" value="TroA_like"/>
    <property type="match status" value="1"/>
</dbReference>
<dbReference type="PANTHER" id="PTHR30535:SF34">
    <property type="entry name" value="MOLYBDATE-BINDING PROTEIN MOLA"/>
    <property type="match status" value="1"/>
</dbReference>
<feature type="domain" description="Fe/B12 periplasmic-binding" evidence="2">
    <location>
        <begin position="74"/>
        <end position="331"/>
    </location>
</feature>
<dbReference type="AlphaFoldDB" id="A0A178IIJ9"/>
<keyword evidence="1" id="KW-0732">Signal</keyword>
<dbReference type="STRING" id="1184151.AW736_15515"/>
<protein>
    <recommendedName>
        <fullName evidence="2">Fe/B12 periplasmic-binding domain-containing protein</fullName>
    </recommendedName>
</protein>
<sequence>MKNHPPARGAVAATCFWLRRFRPAAILRVKPSGRGALAAAGLLMAAGAFAEGAFPMAITDGFGRRVVIAQRPERIVSLAPSLTETVFAVGNGARLAGVTRFCNFPAEAEALPKVGGFAARTISIEAIVALRPDIVLAGDEGQRPVVEALERLGIPVVAARVTDFETLFASIRLQGRLAGRETETDALIAGLRARVEAVARRAAEIPEEKRVRVYWEAFDEPLMSAGPRSLIGRQIALAGGVNIFGEAREPYPHVSGEAVVARNPQIIMNSRILPARMSLTAGRLARRPGWAGIDAVREGRVFTLPDELVTRAGPRLVDGLELMARTIYPGWFDAGTEAQR</sequence>
<dbReference type="RefSeq" id="WP_068771225.1">
    <property type="nucleotide sequence ID" value="NZ_CP109796.1"/>
</dbReference>
<evidence type="ECO:0000313" key="3">
    <source>
        <dbReference type="EMBL" id="OAM88916.1"/>
    </source>
</evidence>
<evidence type="ECO:0000313" key="4">
    <source>
        <dbReference type="Proteomes" id="UP000078486"/>
    </source>
</evidence>
<name>A0A178IIJ9_9BACT</name>
<dbReference type="PROSITE" id="PS50983">
    <property type="entry name" value="FE_B12_PBP"/>
    <property type="match status" value="1"/>
</dbReference>
<dbReference type="CDD" id="cd01144">
    <property type="entry name" value="BtuF"/>
    <property type="match status" value="1"/>
</dbReference>
<evidence type="ECO:0000256" key="1">
    <source>
        <dbReference type="ARBA" id="ARBA00022729"/>
    </source>
</evidence>
<dbReference type="InterPro" id="IPR054828">
    <property type="entry name" value="Vit_B12_bind_prot"/>
</dbReference>
<dbReference type="EMBL" id="LRRQ01000118">
    <property type="protein sequence ID" value="OAM88916.1"/>
    <property type="molecule type" value="Genomic_DNA"/>
</dbReference>
<keyword evidence="4" id="KW-1185">Reference proteome</keyword>
<dbReference type="Pfam" id="PF01497">
    <property type="entry name" value="Peripla_BP_2"/>
    <property type="match status" value="1"/>
</dbReference>
<dbReference type="InterPro" id="IPR050902">
    <property type="entry name" value="ABC_Transporter_SBP"/>
</dbReference>
<dbReference type="PANTHER" id="PTHR30535">
    <property type="entry name" value="VITAMIN B12-BINDING PROTEIN"/>
    <property type="match status" value="1"/>
</dbReference>
<dbReference type="SUPFAM" id="SSF53807">
    <property type="entry name" value="Helical backbone' metal receptor"/>
    <property type="match status" value="1"/>
</dbReference>
<gene>
    <name evidence="3" type="ORF">AW736_15515</name>
</gene>
<dbReference type="Proteomes" id="UP000078486">
    <property type="component" value="Unassembled WGS sequence"/>
</dbReference>
<dbReference type="Gene3D" id="3.40.50.1980">
    <property type="entry name" value="Nitrogenase molybdenum iron protein domain"/>
    <property type="match status" value="2"/>
</dbReference>
<dbReference type="OrthoDB" id="9787830at2"/>
<organism evidence="3 4">
    <name type="scientific">Termitidicoccus mucosus</name>
    <dbReference type="NCBI Taxonomy" id="1184151"/>
    <lineage>
        <taxon>Bacteria</taxon>
        <taxon>Pseudomonadati</taxon>
        <taxon>Verrucomicrobiota</taxon>
        <taxon>Opitutia</taxon>
        <taxon>Opitutales</taxon>
        <taxon>Opitutaceae</taxon>
        <taxon>Termitidicoccus</taxon>
    </lineage>
</organism>
<comment type="caution">
    <text evidence="3">The sequence shown here is derived from an EMBL/GenBank/DDBJ whole genome shotgun (WGS) entry which is preliminary data.</text>
</comment>
<dbReference type="InterPro" id="IPR002491">
    <property type="entry name" value="ABC_transptr_periplasmic_BD"/>
</dbReference>